<evidence type="ECO:0000256" key="2">
    <source>
        <dbReference type="ARBA" id="ARBA00022946"/>
    </source>
</evidence>
<feature type="repeat" description="PPR" evidence="3">
    <location>
        <begin position="8"/>
        <end position="42"/>
    </location>
</feature>
<evidence type="ECO:0000256" key="1">
    <source>
        <dbReference type="ARBA" id="ARBA00022737"/>
    </source>
</evidence>
<dbReference type="Pfam" id="PF01535">
    <property type="entry name" value="PPR"/>
    <property type="match status" value="2"/>
</dbReference>
<feature type="repeat" description="PPR" evidence="3">
    <location>
        <begin position="306"/>
        <end position="340"/>
    </location>
</feature>
<dbReference type="AlphaFoldDB" id="A0A368R2H2"/>
<feature type="repeat" description="PPR" evidence="3">
    <location>
        <begin position="113"/>
        <end position="147"/>
    </location>
</feature>
<dbReference type="OrthoDB" id="185373at2759"/>
<evidence type="ECO:0000256" key="3">
    <source>
        <dbReference type="PROSITE-ProRule" id="PRU00708"/>
    </source>
</evidence>
<reference evidence="4" key="2">
    <citation type="submission" date="2015-07" db="EMBL/GenBank/DDBJ databases">
        <authorList>
            <person name="Noorani M."/>
        </authorList>
    </citation>
    <scope>NUCLEOTIDE SEQUENCE</scope>
    <source>
        <strain evidence="4">Yugu1</strain>
    </source>
</reference>
<evidence type="ECO:0008006" key="5">
    <source>
        <dbReference type="Google" id="ProtNLM"/>
    </source>
</evidence>
<accession>A0A368R2H2</accession>
<feature type="repeat" description="PPR" evidence="3">
    <location>
        <begin position="78"/>
        <end position="112"/>
    </location>
</feature>
<dbReference type="InterPro" id="IPR002885">
    <property type="entry name" value="PPR_rpt"/>
</dbReference>
<dbReference type="PANTHER" id="PTHR45613">
    <property type="entry name" value="PENTATRICOPEPTIDE REPEAT-CONTAINING PROTEIN"/>
    <property type="match status" value="1"/>
</dbReference>
<dbReference type="PANTHER" id="PTHR45613:SF9">
    <property type="entry name" value="MITOCHONDRIAL GROUP I INTRON SPLICING FACTOR CCM1"/>
    <property type="match status" value="1"/>
</dbReference>
<dbReference type="EMBL" id="CM003532">
    <property type="protein sequence ID" value="RCV24343.1"/>
    <property type="molecule type" value="Genomic_DNA"/>
</dbReference>
<dbReference type="Gene3D" id="1.25.40.10">
    <property type="entry name" value="Tetratricopeptide repeat domain"/>
    <property type="match status" value="4"/>
</dbReference>
<name>A0A368R2H2_SETIT</name>
<feature type="repeat" description="PPR" evidence="3">
    <location>
        <begin position="182"/>
        <end position="216"/>
    </location>
</feature>
<proteinExistence type="predicted"/>
<keyword evidence="2" id="KW-0809">Transit peptide</keyword>
<keyword evidence="1" id="KW-0677">Repeat</keyword>
<dbReference type="Pfam" id="PF12854">
    <property type="entry name" value="PPR_1"/>
    <property type="match status" value="2"/>
</dbReference>
<organism evidence="4">
    <name type="scientific">Setaria italica</name>
    <name type="common">Foxtail millet</name>
    <name type="synonym">Panicum italicum</name>
    <dbReference type="NCBI Taxonomy" id="4555"/>
    <lineage>
        <taxon>Eukaryota</taxon>
        <taxon>Viridiplantae</taxon>
        <taxon>Streptophyta</taxon>
        <taxon>Embryophyta</taxon>
        <taxon>Tracheophyta</taxon>
        <taxon>Spermatophyta</taxon>
        <taxon>Magnoliopsida</taxon>
        <taxon>Liliopsida</taxon>
        <taxon>Poales</taxon>
        <taxon>Poaceae</taxon>
        <taxon>PACMAD clade</taxon>
        <taxon>Panicoideae</taxon>
        <taxon>Panicodae</taxon>
        <taxon>Paniceae</taxon>
        <taxon>Cenchrinae</taxon>
        <taxon>Setaria</taxon>
    </lineage>
</organism>
<evidence type="ECO:0000313" key="4">
    <source>
        <dbReference type="EMBL" id="RCV24343.1"/>
    </source>
</evidence>
<dbReference type="PROSITE" id="PS51375">
    <property type="entry name" value="PPR"/>
    <property type="match status" value="6"/>
</dbReference>
<sequence length="393" mass="43059">MLDGGVMPDRLYGIVIHNLSRSAHMEAAFRVLSVMEKNGLVPDLHIYSSLISGLCKTADVEKAVGLLDEMGKKGVEPGIVCYNALIDGLCKSDNISHACNVFSSILVKGLVPNCVTYTCLIDGYCKAGDIHDAIGLYNEMLARGVTPDAFVYSVLTSGCSNSGDLQQALFITEEMVLRGYASISSFNALVHGFCKRGKLQETVKFLHMMMDKDIVPNMLTVENIVKGLDEAGKLSEAHTIFVELQQKKASQHDKDHLSSLFTGMNNQGLVPLDMTHNMIQSHCKGGDLDKALMLHDALVAKGAPMSCTSYLALLDGLCWKSKLTEAFNLLKEMEEMGICPSEDQCMILLNDLHSSGFIQEYNEVFDTMLCYKWLQKESKCNSVGNSQEAANAE</sequence>
<reference evidence="4" key="1">
    <citation type="journal article" date="2012" name="Nat. Biotechnol.">
        <title>Reference genome sequence of the model plant Setaria.</title>
        <authorList>
            <person name="Bennetzen J.L."/>
            <person name="Schmutz J."/>
            <person name="Wang H."/>
            <person name="Percifield R."/>
            <person name="Hawkins J."/>
            <person name="Pontaroli A.C."/>
            <person name="Estep M."/>
            <person name="Feng L."/>
            <person name="Vaughn J.N."/>
            <person name="Grimwood J."/>
            <person name="Jenkins J."/>
            <person name="Barry K."/>
            <person name="Lindquist E."/>
            <person name="Hellsten U."/>
            <person name="Deshpande S."/>
            <person name="Wang X."/>
            <person name="Wu X."/>
            <person name="Mitros T."/>
            <person name="Triplett J."/>
            <person name="Yang X."/>
            <person name="Ye C.Y."/>
            <person name="Mauro-Herrera M."/>
            <person name="Wang L."/>
            <person name="Li P."/>
            <person name="Sharma M."/>
            <person name="Sharma R."/>
            <person name="Ronald P.C."/>
            <person name="Panaud O."/>
            <person name="Kellogg E.A."/>
            <person name="Brutnell T.P."/>
            <person name="Doust A.N."/>
            <person name="Tuskan G.A."/>
            <person name="Rokhsar D."/>
            <person name="Devos K.M."/>
        </authorList>
    </citation>
    <scope>NUCLEOTIDE SEQUENCE [LARGE SCALE GENOMIC DNA]</scope>
    <source>
        <strain evidence="4">Yugu1</strain>
    </source>
</reference>
<dbReference type="NCBIfam" id="TIGR00756">
    <property type="entry name" value="PPR"/>
    <property type="match status" value="6"/>
</dbReference>
<feature type="repeat" description="PPR" evidence="3">
    <location>
        <begin position="43"/>
        <end position="77"/>
    </location>
</feature>
<gene>
    <name evidence="4" type="ORF">SETIT_5G077400v2</name>
</gene>
<dbReference type="Pfam" id="PF13041">
    <property type="entry name" value="PPR_2"/>
    <property type="match status" value="2"/>
</dbReference>
<dbReference type="InterPro" id="IPR011990">
    <property type="entry name" value="TPR-like_helical_dom_sf"/>
</dbReference>
<protein>
    <recommendedName>
        <fullName evidence="5">Pentacotripeptide-repeat region of PRORP domain-containing protein</fullName>
    </recommendedName>
</protein>